<feature type="compositionally biased region" description="Polar residues" evidence="1">
    <location>
        <begin position="82"/>
        <end position="92"/>
    </location>
</feature>
<feature type="compositionally biased region" description="Low complexity" evidence="1">
    <location>
        <begin position="140"/>
        <end position="166"/>
    </location>
</feature>
<accession>A0AAD3RHI2</accession>
<evidence type="ECO:0000313" key="2">
    <source>
        <dbReference type="EMBL" id="GLD68912.1"/>
    </source>
</evidence>
<dbReference type="Proteomes" id="UP001279410">
    <property type="component" value="Unassembled WGS sequence"/>
</dbReference>
<comment type="caution">
    <text evidence="2">The sequence shown here is derived from an EMBL/GenBank/DDBJ whole genome shotgun (WGS) entry which is preliminary data.</text>
</comment>
<feature type="region of interest" description="Disordered" evidence="1">
    <location>
        <begin position="1"/>
        <end position="166"/>
    </location>
</feature>
<organism evidence="2 3">
    <name type="scientific">Lates japonicus</name>
    <name type="common">Japanese lates</name>
    <dbReference type="NCBI Taxonomy" id="270547"/>
    <lineage>
        <taxon>Eukaryota</taxon>
        <taxon>Metazoa</taxon>
        <taxon>Chordata</taxon>
        <taxon>Craniata</taxon>
        <taxon>Vertebrata</taxon>
        <taxon>Euteleostomi</taxon>
        <taxon>Actinopterygii</taxon>
        <taxon>Neopterygii</taxon>
        <taxon>Teleostei</taxon>
        <taxon>Neoteleostei</taxon>
        <taxon>Acanthomorphata</taxon>
        <taxon>Carangaria</taxon>
        <taxon>Carangaria incertae sedis</taxon>
        <taxon>Centropomidae</taxon>
        <taxon>Lates</taxon>
    </lineage>
</organism>
<name>A0AAD3RHI2_LATJO</name>
<reference evidence="2" key="1">
    <citation type="submission" date="2022-08" db="EMBL/GenBank/DDBJ databases">
        <title>Genome sequencing of akame (Lates japonicus).</title>
        <authorList>
            <person name="Hashiguchi Y."/>
            <person name="Takahashi H."/>
        </authorList>
    </citation>
    <scope>NUCLEOTIDE SEQUENCE</scope>
    <source>
        <strain evidence="2">Kochi</strain>
    </source>
</reference>
<evidence type="ECO:0000313" key="3">
    <source>
        <dbReference type="Proteomes" id="UP001279410"/>
    </source>
</evidence>
<dbReference type="AlphaFoldDB" id="A0AAD3RHI2"/>
<feature type="compositionally biased region" description="Low complexity" evidence="1">
    <location>
        <begin position="106"/>
        <end position="125"/>
    </location>
</feature>
<proteinExistence type="predicted"/>
<gene>
    <name evidence="2" type="ORF">AKAME5_002022500</name>
</gene>
<feature type="compositionally biased region" description="Basic and acidic residues" evidence="1">
    <location>
        <begin position="52"/>
        <end position="78"/>
    </location>
</feature>
<keyword evidence="3" id="KW-1185">Reference proteome</keyword>
<dbReference type="EMBL" id="BRZM01000157">
    <property type="protein sequence ID" value="GLD68912.1"/>
    <property type="molecule type" value="Genomic_DNA"/>
</dbReference>
<protein>
    <submittedName>
        <fullName evidence="2">Protein TALPID3-like isoform X2</fullName>
    </submittedName>
</protein>
<evidence type="ECO:0000256" key="1">
    <source>
        <dbReference type="SAM" id="MobiDB-lite"/>
    </source>
</evidence>
<sequence length="183" mass="20360">MKEKGHIIHSYPLLRPGRREAGRPPSLGDRHCQGAPSVSTATHPPKGSHLQSSDRHSRAAARKANEVLREMGRLKTEMKALLTSQFLQNQSQSKTSPNKPPPVPTTSPNNQSQQYHHQSQQIHSSTVLKVPTNQSQSRNIQSPRSPFQQIQPQQSQTQFQSSSSPIVLVQRRPVVPSMFEEAG</sequence>
<feature type="compositionally biased region" description="Basic and acidic residues" evidence="1">
    <location>
        <begin position="17"/>
        <end position="32"/>
    </location>
</feature>